<evidence type="ECO:0000313" key="2">
    <source>
        <dbReference type="Proteomes" id="UP000479190"/>
    </source>
</evidence>
<organism evidence="1 2">
    <name type="scientific">Trichogramma brassicae</name>
    <dbReference type="NCBI Taxonomy" id="86971"/>
    <lineage>
        <taxon>Eukaryota</taxon>
        <taxon>Metazoa</taxon>
        <taxon>Ecdysozoa</taxon>
        <taxon>Arthropoda</taxon>
        <taxon>Hexapoda</taxon>
        <taxon>Insecta</taxon>
        <taxon>Pterygota</taxon>
        <taxon>Neoptera</taxon>
        <taxon>Endopterygota</taxon>
        <taxon>Hymenoptera</taxon>
        <taxon>Apocrita</taxon>
        <taxon>Proctotrupomorpha</taxon>
        <taxon>Chalcidoidea</taxon>
        <taxon>Trichogrammatidae</taxon>
        <taxon>Trichogramma</taxon>
    </lineage>
</organism>
<accession>A0A6H5IEW4</accession>
<dbReference type="EMBL" id="CADCXV010000706">
    <property type="protein sequence ID" value="CAB0033312.1"/>
    <property type="molecule type" value="Genomic_DNA"/>
</dbReference>
<feature type="non-terminal residue" evidence="1">
    <location>
        <position position="528"/>
    </location>
</feature>
<dbReference type="Proteomes" id="UP000479190">
    <property type="component" value="Unassembled WGS sequence"/>
</dbReference>
<protein>
    <submittedName>
        <fullName evidence="1">Uncharacterized protein</fullName>
    </submittedName>
</protein>
<evidence type="ECO:0000313" key="1">
    <source>
        <dbReference type="EMBL" id="CAB0033312.1"/>
    </source>
</evidence>
<gene>
    <name evidence="1" type="ORF">TBRA_LOCUS5229</name>
</gene>
<keyword evidence="2" id="KW-1185">Reference proteome</keyword>
<name>A0A6H5IEW4_9HYME</name>
<proteinExistence type="predicted"/>
<dbReference type="AlphaFoldDB" id="A0A6H5IEW4"/>
<reference evidence="1 2" key="1">
    <citation type="submission" date="2020-02" db="EMBL/GenBank/DDBJ databases">
        <authorList>
            <person name="Ferguson B K."/>
        </authorList>
    </citation>
    <scope>NUCLEOTIDE SEQUENCE [LARGE SCALE GENOMIC DNA]</scope>
</reference>
<feature type="non-terminal residue" evidence="1">
    <location>
        <position position="1"/>
    </location>
</feature>
<sequence>LQLMKLKFFRFISRLIDRPTAAASRELLSYLNRRLPLLLLLLGRAPVRAAQRRCPEPAPDYSLMQHATPRVKLCHRCCCCYCSSTFKREKSETTRMKRTQGETLPARLNASICQGNKAGRRRGAKQQKAVAVAPPGGTNVPIYALYKITCTSDDDVHARVHGQKYSSSKSFLINNLWALHLVLSFLQAYVAWSPTFWRRTVPLFKRAVLSTVPLLKRAVLSTVYSIQTCGPQYRLSTQTCGPQYRPSTQTCGPQYRLLYSNVRSSVPSIYSNVRSSVPSIYSNVRSSVPSIYSNVRSSVPSIYSNVRSSVPSIYSNVRSSVPSTLFNRYFESLYRSSRTDTPVAEKYWCNRISSTVNSRRQYPVRTVVRFLSGSRIKILRTRVKTPFCWWLCGLSRFYAKTDAPVILCEWHTSTLAANVSCTDKCQGAHFTRFCAYRVILRIFGKEGGKFLPTKRAVATVAAVASYMDKRSFYSSPHWSRSNCASLHDWSESRVGRSSWCNQKIKTGRSKQKKICTIYKSKSIPKKKK</sequence>
<dbReference type="OrthoDB" id="6124542at2759"/>